<sequence>MISIKPILNGNKRAVSRAISLIEDESHHASSLLRLLYPHTGKALLIGIVGPPGTGKSSIIDAMVRCYRQRGAHVGVVATDPSSPTSGGALLGDRLRMGSHSLDSDVFIRSMASRGQSGGLSSTTRNVVRVMDSAGMNPIIIETVGAGQNDVSVASVADVVVVVLMPEMGDAVQSSKAGFMEIGDIFVINKTDLDGADKTVSDLRALRSDIQGWEPPILKTVAINGKGIEEMLVKIEDCRQYLEQKGYLVRRRMAHLEEELLGDMVNHWTKKLKLHAKRTSNFKAIVRKVVSREIDPWRATEQLYEELDMM</sequence>
<dbReference type="Gene3D" id="3.40.50.300">
    <property type="entry name" value="P-loop containing nucleotide triphosphate hydrolases"/>
    <property type="match status" value="1"/>
</dbReference>
<dbReference type="InterPro" id="IPR027417">
    <property type="entry name" value="P-loop_NTPase"/>
</dbReference>
<dbReference type="PANTHER" id="PTHR43087">
    <property type="entry name" value="LYSINE/ARGININE/ORNITHINE TRANSPORT SYSTEM KINASE"/>
    <property type="match status" value="1"/>
</dbReference>
<keyword evidence="2" id="KW-0547">Nucleotide-binding</keyword>
<dbReference type="InterPro" id="IPR005129">
    <property type="entry name" value="GTPase_ArgK"/>
</dbReference>
<evidence type="ECO:0000313" key="6">
    <source>
        <dbReference type="EMBL" id="AIF12390.1"/>
    </source>
</evidence>
<keyword evidence="3" id="KW-0378">Hydrolase</keyword>
<name>A0A075HB15_9ARCH</name>
<dbReference type="PANTHER" id="PTHR43087:SF1">
    <property type="entry name" value="LAO_AO TRANSPORT SYSTEM ATPASE"/>
    <property type="match status" value="1"/>
</dbReference>
<evidence type="ECO:0000256" key="3">
    <source>
        <dbReference type="ARBA" id="ARBA00022801"/>
    </source>
</evidence>
<gene>
    <name evidence="6" type="primary">argK</name>
</gene>
<comment type="similarity">
    <text evidence="1">Belongs to the SIMIBI class G3E GTPase family. ArgK/MeaB subfamily.</text>
</comment>
<protein>
    <submittedName>
        <fullName evidence="6">LAO/AO transport system ATPase (ArgK)</fullName>
    </submittedName>
</protein>
<keyword evidence="4" id="KW-0342">GTP-binding</keyword>
<evidence type="ECO:0000256" key="1">
    <source>
        <dbReference type="ARBA" id="ARBA00009625"/>
    </source>
</evidence>
<evidence type="ECO:0000256" key="4">
    <source>
        <dbReference type="ARBA" id="ARBA00023134"/>
    </source>
</evidence>
<dbReference type="InterPro" id="IPR052040">
    <property type="entry name" value="GTPase/Isobutyryl-CoA_mutase"/>
</dbReference>
<dbReference type="SUPFAM" id="SSF52540">
    <property type="entry name" value="P-loop containing nucleoside triphosphate hydrolases"/>
    <property type="match status" value="1"/>
</dbReference>
<dbReference type="GO" id="GO:0003924">
    <property type="term" value="F:GTPase activity"/>
    <property type="evidence" value="ECO:0007669"/>
    <property type="project" value="InterPro"/>
</dbReference>
<dbReference type="AlphaFoldDB" id="A0A075HB15"/>
<dbReference type="GO" id="GO:0005525">
    <property type="term" value="F:GTP binding"/>
    <property type="evidence" value="ECO:0007669"/>
    <property type="project" value="UniProtKB-KW"/>
</dbReference>
<keyword evidence="5" id="KW-0143">Chaperone</keyword>
<evidence type="ECO:0000256" key="2">
    <source>
        <dbReference type="ARBA" id="ARBA00022741"/>
    </source>
</evidence>
<dbReference type="NCBIfam" id="TIGR00750">
    <property type="entry name" value="lao"/>
    <property type="match status" value="1"/>
</dbReference>
<dbReference type="EMBL" id="KF900944">
    <property type="protein sequence ID" value="AIF12390.1"/>
    <property type="molecule type" value="Genomic_DNA"/>
</dbReference>
<accession>A0A075HB15</accession>
<dbReference type="Pfam" id="PF03308">
    <property type="entry name" value="MeaB"/>
    <property type="match status" value="1"/>
</dbReference>
<proteinExistence type="inferred from homology"/>
<evidence type="ECO:0000256" key="5">
    <source>
        <dbReference type="ARBA" id="ARBA00023186"/>
    </source>
</evidence>
<organism evidence="6">
    <name type="scientific">uncultured marine thaumarchaeote KM3_55_F05</name>
    <dbReference type="NCBI Taxonomy" id="1456198"/>
    <lineage>
        <taxon>Archaea</taxon>
        <taxon>Nitrososphaerota</taxon>
        <taxon>environmental samples</taxon>
    </lineage>
</organism>
<reference evidence="6" key="1">
    <citation type="journal article" date="2014" name="Genome Biol. Evol.">
        <title>Pangenome evidence for extensive interdomain horizontal transfer affecting lineage core and shell genes in uncultured planktonic thaumarchaeota and euryarchaeota.</title>
        <authorList>
            <person name="Deschamps P."/>
            <person name="Zivanovic Y."/>
            <person name="Moreira D."/>
            <person name="Rodriguez-Valera F."/>
            <person name="Lopez-Garcia P."/>
        </authorList>
    </citation>
    <scope>NUCLEOTIDE SEQUENCE</scope>
</reference>